<accession>A0ABT3FUX4</accession>
<evidence type="ECO:0000313" key="3">
    <source>
        <dbReference type="Proteomes" id="UP001207930"/>
    </source>
</evidence>
<keyword evidence="1" id="KW-0472">Membrane</keyword>
<protein>
    <submittedName>
        <fullName evidence="2">YcxB family protein</fullName>
    </submittedName>
</protein>
<sequence>MSDRDPAKATTMRFTYQPNFSDYLALNRHVLWAQLKIAMLVMGVLTLVALVYPFVVRHLASAGNPDAQLEFGLIHIGIPLLALLFAIAIRVSIRKRWDKIDALRATLEYDFDEQGLATRSDRRRNFTEWPQFAHATVTKKHFILKTHAGSYYYFPLSVIPDRARLLALLEGKVPVKGG</sequence>
<feature type="transmembrane region" description="Helical" evidence="1">
    <location>
        <begin position="67"/>
        <end position="89"/>
    </location>
</feature>
<dbReference type="RefSeq" id="WP_264503342.1">
    <property type="nucleotide sequence ID" value="NZ_JAPDDS010000017.1"/>
</dbReference>
<keyword evidence="3" id="KW-1185">Reference proteome</keyword>
<evidence type="ECO:0000256" key="1">
    <source>
        <dbReference type="SAM" id="Phobius"/>
    </source>
</evidence>
<proteinExistence type="predicted"/>
<gene>
    <name evidence="2" type="ORF">OKA04_21795</name>
</gene>
<comment type="caution">
    <text evidence="2">The sequence shown here is derived from an EMBL/GenBank/DDBJ whole genome shotgun (WGS) entry which is preliminary data.</text>
</comment>
<keyword evidence="1" id="KW-0812">Transmembrane</keyword>
<reference evidence="2 3" key="1">
    <citation type="submission" date="2022-10" db="EMBL/GenBank/DDBJ databases">
        <title>Luteolibacter flavescens strain MCCC 1K03193, whole genome shotgun sequencing project.</title>
        <authorList>
            <person name="Zhao G."/>
            <person name="Shen L."/>
        </authorList>
    </citation>
    <scope>NUCLEOTIDE SEQUENCE [LARGE SCALE GENOMIC DNA]</scope>
    <source>
        <strain evidence="2 3">MCCC 1K03193</strain>
    </source>
</reference>
<name>A0ABT3FUX4_9BACT</name>
<organism evidence="2 3">
    <name type="scientific">Luteolibacter flavescens</name>
    <dbReference type="NCBI Taxonomy" id="1859460"/>
    <lineage>
        <taxon>Bacteria</taxon>
        <taxon>Pseudomonadati</taxon>
        <taxon>Verrucomicrobiota</taxon>
        <taxon>Verrucomicrobiia</taxon>
        <taxon>Verrucomicrobiales</taxon>
        <taxon>Verrucomicrobiaceae</taxon>
        <taxon>Luteolibacter</taxon>
    </lineage>
</organism>
<dbReference type="Proteomes" id="UP001207930">
    <property type="component" value="Unassembled WGS sequence"/>
</dbReference>
<dbReference type="EMBL" id="JAPDDS010000017">
    <property type="protein sequence ID" value="MCW1887386.1"/>
    <property type="molecule type" value="Genomic_DNA"/>
</dbReference>
<evidence type="ECO:0000313" key="2">
    <source>
        <dbReference type="EMBL" id="MCW1887386.1"/>
    </source>
</evidence>
<keyword evidence="1" id="KW-1133">Transmembrane helix</keyword>
<feature type="transmembrane region" description="Helical" evidence="1">
    <location>
        <begin position="37"/>
        <end position="55"/>
    </location>
</feature>